<evidence type="ECO:0000256" key="1">
    <source>
        <dbReference type="ARBA" id="ARBA00022517"/>
    </source>
</evidence>
<dbReference type="EMBL" id="MIJF01000056">
    <property type="protein sequence ID" value="OEF98035.1"/>
    <property type="molecule type" value="Genomic_DNA"/>
</dbReference>
<dbReference type="RefSeq" id="WP_069657335.1">
    <property type="nucleotide sequence ID" value="NZ_MIJF01000056.1"/>
</dbReference>
<dbReference type="SUPFAM" id="SSF118010">
    <property type="entry name" value="TM1457-like"/>
    <property type="match status" value="1"/>
</dbReference>
<evidence type="ECO:0000313" key="8">
    <source>
        <dbReference type="Proteomes" id="UP000243739"/>
    </source>
</evidence>
<dbReference type="GO" id="GO:0042254">
    <property type="term" value="P:ribosome biogenesis"/>
    <property type="evidence" value="ECO:0007669"/>
    <property type="project" value="UniProtKB-KW"/>
</dbReference>
<comment type="similarity">
    <text evidence="5">Belongs to the Prp family.</text>
</comment>
<dbReference type="CDD" id="cd16332">
    <property type="entry name" value="Prp-like"/>
    <property type="match status" value="1"/>
</dbReference>
<gene>
    <name evidence="7" type="ORF">BHF71_03165</name>
</gene>
<protein>
    <recommendedName>
        <fullName evidence="6">Ribosomal processing cysteine protease Prp</fullName>
    </recommendedName>
</protein>
<keyword evidence="1" id="KW-0690">Ribosome biogenesis</keyword>
<dbReference type="Pfam" id="PF04327">
    <property type="entry name" value="Peptidase_Prp"/>
    <property type="match status" value="1"/>
</dbReference>
<sequence length="115" mass="13018">MIKVIVKKSITEDRILHVTIKGHAYYDEPGKDIVCSAVSALAIGAVNSVEILLNLNLNPKEGLEENGYLAWDVPKIDDPQTDDRLQLLMKAMVESLLMIEEEYKRYIKVFIETAQ</sequence>
<dbReference type="GO" id="GO:0008234">
    <property type="term" value="F:cysteine-type peptidase activity"/>
    <property type="evidence" value="ECO:0007669"/>
    <property type="project" value="UniProtKB-KW"/>
</dbReference>
<evidence type="ECO:0000256" key="6">
    <source>
        <dbReference type="ARBA" id="ARBA00044538"/>
    </source>
</evidence>
<evidence type="ECO:0000256" key="5">
    <source>
        <dbReference type="ARBA" id="ARBA00044503"/>
    </source>
</evidence>
<evidence type="ECO:0000256" key="2">
    <source>
        <dbReference type="ARBA" id="ARBA00022670"/>
    </source>
</evidence>
<evidence type="ECO:0000256" key="3">
    <source>
        <dbReference type="ARBA" id="ARBA00022801"/>
    </source>
</evidence>
<dbReference type="STRING" id="337097.BHF71_03165"/>
<keyword evidence="3" id="KW-0378">Hydrolase</keyword>
<dbReference type="AlphaFoldDB" id="A0A1D2YSS7"/>
<comment type="caution">
    <text evidence="7">The sequence shown here is derived from an EMBL/GenBank/DDBJ whole genome shotgun (WGS) entry which is preliminary data.</text>
</comment>
<dbReference type="PANTHER" id="PTHR39178">
    <property type="entry name" value="HYPOTHETICAL RIBOSOME-ASSOCIATED PROTEIN"/>
    <property type="match status" value="1"/>
</dbReference>
<keyword evidence="4" id="KW-0788">Thiol protease</keyword>
<organism evidence="7 8">
    <name type="scientific">Vulcanibacillus modesticaldus</name>
    <dbReference type="NCBI Taxonomy" id="337097"/>
    <lineage>
        <taxon>Bacteria</taxon>
        <taxon>Bacillati</taxon>
        <taxon>Bacillota</taxon>
        <taxon>Bacilli</taxon>
        <taxon>Bacillales</taxon>
        <taxon>Bacillaceae</taxon>
        <taxon>Vulcanibacillus</taxon>
    </lineage>
</organism>
<dbReference type="InterPro" id="IPR036764">
    <property type="entry name" value="Peptidase_Prp_sf"/>
</dbReference>
<dbReference type="InterPro" id="IPR007422">
    <property type="entry name" value="Peptidase_Prp"/>
</dbReference>
<dbReference type="GO" id="GO:0006508">
    <property type="term" value="P:proteolysis"/>
    <property type="evidence" value="ECO:0007669"/>
    <property type="project" value="UniProtKB-KW"/>
</dbReference>
<evidence type="ECO:0000256" key="4">
    <source>
        <dbReference type="ARBA" id="ARBA00022807"/>
    </source>
</evidence>
<reference evidence="7 8" key="1">
    <citation type="submission" date="2016-09" db="EMBL/GenBank/DDBJ databases">
        <title>Draft genome sequence for the type strain of Vulcanibacillus modesticaldus BR, a strictly anaerobic, moderately thermophilic, and nitrate-reducing bacterium from deep sea-hydrothermal vents of the Mid-Atlantic Ridge.</title>
        <authorList>
            <person name="Abin C.A."/>
            <person name="Hollibaugh J.T."/>
        </authorList>
    </citation>
    <scope>NUCLEOTIDE SEQUENCE [LARGE SCALE GENOMIC DNA]</scope>
    <source>
        <strain evidence="7 8">BR</strain>
    </source>
</reference>
<dbReference type="Proteomes" id="UP000243739">
    <property type="component" value="Unassembled WGS sequence"/>
</dbReference>
<name>A0A1D2YSS7_9BACI</name>
<dbReference type="Gene3D" id="3.30.70.1490">
    <property type="entry name" value="Cysteine protease Prp"/>
    <property type="match status" value="1"/>
</dbReference>
<keyword evidence="2" id="KW-0645">Protease</keyword>
<evidence type="ECO:0000313" key="7">
    <source>
        <dbReference type="EMBL" id="OEF98035.1"/>
    </source>
</evidence>
<dbReference type="OrthoDB" id="48998at2"/>
<accession>A0A1D2YSS7</accession>
<keyword evidence="8" id="KW-1185">Reference proteome</keyword>
<proteinExistence type="inferred from homology"/>
<dbReference type="PANTHER" id="PTHR39178:SF1">
    <property type="entry name" value="RIBOSOMAL-PROCESSING CYSTEINE PROTEASE PRP"/>
    <property type="match status" value="1"/>
</dbReference>